<feature type="modified residue" description="4-aspartylphosphate" evidence="5">
    <location>
        <position position="53"/>
    </location>
</feature>
<dbReference type="Gene3D" id="3.30.450.40">
    <property type="match status" value="1"/>
</dbReference>
<dbReference type="InterPro" id="IPR036890">
    <property type="entry name" value="HATPase_C_sf"/>
</dbReference>
<dbReference type="Pfam" id="PF00512">
    <property type="entry name" value="HisKA"/>
    <property type="match status" value="1"/>
</dbReference>
<dbReference type="GO" id="GO:0000156">
    <property type="term" value="F:phosphorelay response regulator activity"/>
    <property type="evidence" value="ECO:0007669"/>
    <property type="project" value="TreeGrafter"/>
</dbReference>
<evidence type="ECO:0000313" key="8">
    <source>
        <dbReference type="EMBL" id="AJF07058.1"/>
    </source>
</evidence>
<dbReference type="PROSITE" id="PS50109">
    <property type="entry name" value="HIS_KIN"/>
    <property type="match status" value="1"/>
</dbReference>
<dbReference type="PROSITE" id="PS50110">
    <property type="entry name" value="RESPONSE_REGULATORY"/>
    <property type="match status" value="1"/>
</dbReference>
<dbReference type="InterPro" id="IPR003661">
    <property type="entry name" value="HisK_dim/P_dom"/>
</dbReference>
<dbReference type="InterPro" id="IPR003018">
    <property type="entry name" value="GAF"/>
</dbReference>
<dbReference type="RefSeq" id="WP_040200899.1">
    <property type="nucleotide sequence ID" value="NZ_CP010311.1"/>
</dbReference>
<dbReference type="Gene3D" id="1.10.287.130">
    <property type="match status" value="1"/>
</dbReference>
<dbReference type="InterPro" id="IPR001789">
    <property type="entry name" value="Sig_transdc_resp-reg_receiver"/>
</dbReference>
<proteinExistence type="predicted"/>
<keyword evidence="9" id="KW-1185">Reference proteome</keyword>
<dbReference type="GO" id="GO:0007234">
    <property type="term" value="P:osmosensory signaling via phosphorelay pathway"/>
    <property type="evidence" value="ECO:0007669"/>
    <property type="project" value="TreeGrafter"/>
</dbReference>
<dbReference type="SMART" id="SM00065">
    <property type="entry name" value="GAF"/>
    <property type="match status" value="1"/>
</dbReference>
<organism evidence="8 9">
    <name type="scientific">Geoalkalibacter subterraneus</name>
    <dbReference type="NCBI Taxonomy" id="483547"/>
    <lineage>
        <taxon>Bacteria</taxon>
        <taxon>Pseudomonadati</taxon>
        <taxon>Thermodesulfobacteriota</taxon>
        <taxon>Desulfuromonadia</taxon>
        <taxon>Desulfuromonadales</taxon>
        <taxon>Geoalkalibacteraceae</taxon>
        <taxon>Geoalkalibacter</taxon>
    </lineage>
</organism>
<evidence type="ECO:0000256" key="4">
    <source>
        <dbReference type="ARBA" id="ARBA00022777"/>
    </source>
</evidence>
<feature type="domain" description="Histidine kinase" evidence="6">
    <location>
        <begin position="315"/>
        <end position="515"/>
    </location>
</feature>
<name>A0A0B5FIA2_9BACT</name>
<keyword evidence="3" id="KW-0808">Transferase</keyword>
<dbReference type="Gene3D" id="3.40.50.2300">
    <property type="match status" value="1"/>
</dbReference>
<dbReference type="InterPro" id="IPR029016">
    <property type="entry name" value="GAF-like_dom_sf"/>
</dbReference>
<feature type="domain" description="Response regulatory" evidence="7">
    <location>
        <begin position="4"/>
        <end position="122"/>
    </location>
</feature>
<dbReference type="InterPro" id="IPR005467">
    <property type="entry name" value="His_kinase_dom"/>
</dbReference>
<dbReference type="SMART" id="SM00388">
    <property type="entry name" value="HisKA"/>
    <property type="match status" value="1"/>
</dbReference>
<dbReference type="GO" id="GO:0000155">
    <property type="term" value="F:phosphorelay sensor kinase activity"/>
    <property type="evidence" value="ECO:0007669"/>
    <property type="project" value="InterPro"/>
</dbReference>
<dbReference type="PANTHER" id="PTHR42878">
    <property type="entry name" value="TWO-COMPONENT HISTIDINE KINASE"/>
    <property type="match status" value="1"/>
</dbReference>
<protein>
    <recommendedName>
        <fullName evidence="2">histidine kinase</fullName>
        <ecNumber evidence="2">2.7.13.3</ecNumber>
    </recommendedName>
</protein>
<dbReference type="InterPro" id="IPR036097">
    <property type="entry name" value="HisK_dim/P_sf"/>
</dbReference>
<keyword evidence="4" id="KW-0418">Kinase</keyword>
<dbReference type="EMBL" id="CP010311">
    <property type="protein sequence ID" value="AJF07058.1"/>
    <property type="molecule type" value="Genomic_DNA"/>
</dbReference>
<dbReference type="Gene3D" id="3.30.565.10">
    <property type="entry name" value="Histidine kinase-like ATPase, C-terminal domain"/>
    <property type="match status" value="1"/>
</dbReference>
<evidence type="ECO:0000256" key="1">
    <source>
        <dbReference type="ARBA" id="ARBA00000085"/>
    </source>
</evidence>
<dbReference type="CDD" id="cd00082">
    <property type="entry name" value="HisKA"/>
    <property type="match status" value="1"/>
</dbReference>
<dbReference type="GO" id="GO:0030295">
    <property type="term" value="F:protein kinase activator activity"/>
    <property type="evidence" value="ECO:0007669"/>
    <property type="project" value="TreeGrafter"/>
</dbReference>
<accession>A0A0B5FIA2</accession>
<dbReference type="SUPFAM" id="SSF47384">
    <property type="entry name" value="Homodimeric domain of signal transducing histidine kinase"/>
    <property type="match status" value="1"/>
</dbReference>
<dbReference type="OrthoDB" id="5342753at2"/>
<dbReference type="PANTHER" id="PTHR42878:SF14">
    <property type="entry name" value="OSMOLARITY TWO-COMPONENT SYSTEM PROTEIN SSK1"/>
    <property type="match status" value="1"/>
</dbReference>
<dbReference type="SUPFAM" id="SSF55781">
    <property type="entry name" value="GAF domain-like"/>
    <property type="match status" value="1"/>
</dbReference>
<dbReference type="KEGG" id="gsb:GSUB_11480"/>
<comment type="catalytic activity">
    <reaction evidence="1">
        <text>ATP + protein L-histidine = ADP + protein N-phospho-L-histidine.</text>
        <dbReference type="EC" id="2.7.13.3"/>
    </reaction>
</comment>
<dbReference type="Pfam" id="PF13185">
    <property type="entry name" value="GAF_2"/>
    <property type="match status" value="1"/>
</dbReference>
<keyword evidence="5" id="KW-0597">Phosphoprotein</keyword>
<dbReference type="SUPFAM" id="SSF55874">
    <property type="entry name" value="ATPase domain of HSP90 chaperone/DNA topoisomerase II/histidine kinase"/>
    <property type="match status" value="1"/>
</dbReference>
<evidence type="ECO:0000259" key="7">
    <source>
        <dbReference type="PROSITE" id="PS50110"/>
    </source>
</evidence>
<dbReference type="Proteomes" id="UP000035036">
    <property type="component" value="Chromosome"/>
</dbReference>
<reference evidence="8 9" key="1">
    <citation type="journal article" date="2015" name="Genome Announc.">
        <title>Genomes of Geoalkalibacter ferrihydriticus Z-0531T and Geoalkalibacter subterraneus Red1T, Two Haloalkaliphilic Metal-Reducing Deltaproteobacteria.</title>
        <authorList>
            <person name="Badalamenti J.P."/>
            <person name="Krajmalnik-Brown R."/>
            <person name="Torres C.I."/>
            <person name="Bond D.R."/>
        </authorList>
    </citation>
    <scope>NUCLEOTIDE SEQUENCE [LARGE SCALE GENOMIC DNA]</scope>
    <source>
        <strain evidence="8 9">Red1</strain>
    </source>
</reference>
<evidence type="ECO:0000259" key="6">
    <source>
        <dbReference type="PROSITE" id="PS50109"/>
    </source>
</evidence>
<gene>
    <name evidence="8" type="ORF">GSUB_11480</name>
</gene>
<evidence type="ECO:0000256" key="2">
    <source>
        <dbReference type="ARBA" id="ARBA00012438"/>
    </source>
</evidence>
<evidence type="ECO:0000256" key="3">
    <source>
        <dbReference type="ARBA" id="ARBA00022679"/>
    </source>
</evidence>
<dbReference type="InterPro" id="IPR011006">
    <property type="entry name" value="CheY-like_superfamily"/>
</dbReference>
<dbReference type="InterPro" id="IPR050351">
    <property type="entry name" value="BphY/WalK/GraS-like"/>
</dbReference>
<dbReference type="STRING" id="483547.GSUB_11480"/>
<sequence>MDSTSVIVVGADEGDPPVSEILRQQGFRVRVAACLDGLPDAIRKGDPDCVLLDFSLMGSDPAGLVTHLRSLDHLHGSALVLIASDPLPSDSSNLDPFSLCVDDYLPRSISPDEFAARLRAAIMRRRFLCQDFSRDNRCLENMKQARFALQEILSELSRFKNLGRCSIALLEEERQSAHVVASSDAPPSAQWSLDLADYPELIEVSRTGSPLVVSDVRTSPLMAPVVKRLDSAGFRSLLVVPVLARGRVVGAMVLRFHEPEPDLSGEDFFLCRLMAMLFARMLDSVVEDQGLAPATEGVAGDRGRFNQHREEFTASALHALRAPVAAIHGFGSLLRESCLSQLDCDQRDYLEKVIAHCGELNGLLCNILDLSRLISGRHCLDVAPRDLGILLRCVYEKTWPSALRRGLLFQWDLPTAPCYALFETAGIQQILCGLLEDAIERAPLGSTLYVQVEDGNEYIGVFIEDHGESADDENGDLHLALYRAIMEAHQGRLDVSHGEGGRRLTQLFLRKPQPLN</sequence>
<dbReference type="SUPFAM" id="SSF52172">
    <property type="entry name" value="CheY-like"/>
    <property type="match status" value="1"/>
</dbReference>
<evidence type="ECO:0000256" key="5">
    <source>
        <dbReference type="PROSITE-ProRule" id="PRU00169"/>
    </source>
</evidence>
<dbReference type="EC" id="2.7.13.3" evidence="2"/>
<evidence type="ECO:0000313" key="9">
    <source>
        <dbReference type="Proteomes" id="UP000035036"/>
    </source>
</evidence>
<dbReference type="HOGENOM" id="CLU_527614_0_0_7"/>
<dbReference type="AlphaFoldDB" id="A0A0B5FIA2"/>